<evidence type="ECO:0000256" key="3">
    <source>
        <dbReference type="RuleBase" id="RU003513"/>
    </source>
</evidence>
<protein>
    <submittedName>
        <fullName evidence="5">Nucleotide sugar dehydrogenase</fullName>
    </submittedName>
</protein>
<dbReference type="Proteomes" id="UP000651977">
    <property type="component" value="Unassembled WGS sequence"/>
</dbReference>
<dbReference type="InterPro" id="IPR029767">
    <property type="entry name" value="WecB-like"/>
</dbReference>
<dbReference type="Gene3D" id="3.40.50.720">
    <property type="entry name" value="NAD(P)-binding Rossmann-like Domain"/>
    <property type="match status" value="2"/>
</dbReference>
<dbReference type="SUPFAM" id="SSF48179">
    <property type="entry name" value="6-phosphogluconate dehydrogenase C-terminal domain-like"/>
    <property type="match status" value="1"/>
</dbReference>
<dbReference type="Pfam" id="PF02350">
    <property type="entry name" value="Epimerase_2"/>
    <property type="match status" value="1"/>
</dbReference>
<dbReference type="PANTHER" id="PTHR43174">
    <property type="entry name" value="UDP-N-ACETYLGLUCOSAMINE 2-EPIMERASE"/>
    <property type="match status" value="1"/>
</dbReference>
<dbReference type="InterPro" id="IPR017476">
    <property type="entry name" value="UDP-Glc/GDP-Man"/>
</dbReference>
<comment type="caution">
    <text evidence="5">The sequence shown here is derived from an EMBL/GenBank/DDBJ whole genome shotgun (WGS) entry which is preliminary data.</text>
</comment>
<reference evidence="6" key="1">
    <citation type="journal article" date="2019" name="Int. J. Syst. Evol. Microbiol.">
        <title>The Global Catalogue of Microorganisms (GCM) 10K type strain sequencing project: providing services to taxonomists for standard genome sequencing and annotation.</title>
        <authorList>
            <consortium name="The Broad Institute Genomics Platform"/>
            <consortium name="The Broad Institute Genome Sequencing Center for Infectious Disease"/>
            <person name="Wu L."/>
            <person name="Ma J."/>
        </authorList>
    </citation>
    <scope>NUCLEOTIDE SEQUENCE [LARGE SCALE GENOMIC DNA]</scope>
    <source>
        <strain evidence="6">CGMCC 1.10131</strain>
    </source>
</reference>
<dbReference type="InterPro" id="IPR001732">
    <property type="entry name" value="UDP-Glc/GDP-Man_DH_N"/>
</dbReference>
<dbReference type="InterPro" id="IPR014026">
    <property type="entry name" value="UDP-Glc/GDP-Man_DH_dimer"/>
</dbReference>
<comment type="similarity">
    <text evidence="3">Belongs to the UDP-N-acetylglucosamine 2-epimerase family.</text>
</comment>
<organism evidence="5 6">
    <name type="scientific">Agarivorans gilvus</name>
    <dbReference type="NCBI Taxonomy" id="680279"/>
    <lineage>
        <taxon>Bacteria</taxon>
        <taxon>Pseudomonadati</taxon>
        <taxon>Pseudomonadota</taxon>
        <taxon>Gammaproteobacteria</taxon>
        <taxon>Alteromonadales</taxon>
        <taxon>Alteromonadaceae</taxon>
        <taxon>Agarivorans</taxon>
    </lineage>
</organism>
<dbReference type="Gene3D" id="3.40.50.2000">
    <property type="entry name" value="Glycogen Phosphorylase B"/>
    <property type="match status" value="2"/>
</dbReference>
<evidence type="ECO:0000259" key="4">
    <source>
        <dbReference type="SMART" id="SM00984"/>
    </source>
</evidence>
<proteinExistence type="inferred from homology"/>
<dbReference type="EMBL" id="BMDY01000012">
    <property type="protein sequence ID" value="GGB08842.1"/>
    <property type="molecule type" value="Genomic_DNA"/>
</dbReference>
<keyword evidence="6" id="KW-1185">Reference proteome</keyword>
<dbReference type="SMART" id="SM00984">
    <property type="entry name" value="UDPG_MGDP_dh_C"/>
    <property type="match status" value="1"/>
</dbReference>
<dbReference type="Pfam" id="PF00984">
    <property type="entry name" value="UDPG_MGDP_dh"/>
    <property type="match status" value="1"/>
</dbReference>
<name>A0ABQ1I3V7_9ALTE</name>
<evidence type="ECO:0000313" key="5">
    <source>
        <dbReference type="EMBL" id="GGB08842.1"/>
    </source>
</evidence>
<evidence type="ECO:0000313" key="6">
    <source>
        <dbReference type="Proteomes" id="UP000651977"/>
    </source>
</evidence>
<dbReference type="InterPro" id="IPR036220">
    <property type="entry name" value="UDP-Glc/GDP-Man_DH_C_sf"/>
</dbReference>
<dbReference type="InterPro" id="IPR036291">
    <property type="entry name" value="NAD(P)-bd_dom_sf"/>
</dbReference>
<feature type="domain" description="UDP-glucose/GDP-mannose dehydrogenase C-terminal" evidence="4">
    <location>
        <begin position="672"/>
        <end position="760"/>
    </location>
</feature>
<dbReference type="NCBIfam" id="TIGR03026">
    <property type="entry name" value="NDP-sugDHase"/>
    <property type="match status" value="1"/>
</dbReference>
<keyword evidence="1" id="KW-0560">Oxidoreductase</keyword>
<dbReference type="CDD" id="cd03786">
    <property type="entry name" value="GTB_UDP-GlcNAc_2-Epimerase"/>
    <property type="match status" value="1"/>
</dbReference>
<dbReference type="PANTHER" id="PTHR43174:SF1">
    <property type="entry name" value="UDP-N-ACETYLGLUCOSAMINE 2-EPIMERASE"/>
    <property type="match status" value="1"/>
</dbReference>
<dbReference type="SUPFAM" id="SSF53756">
    <property type="entry name" value="UDP-Glycosyltransferase/glycogen phosphorylase"/>
    <property type="match status" value="1"/>
</dbReference>
<dbReference type="Pfam" id="PF03720">
    <property type="entry name" value="UDPG_MGDP_dh_C"/>
    <property type="match status" value="1"/>
</dbReference>
<dbReference type="PIRSF" id="PIRSF000124">
    <property type="entry name" value="UDPglc_GDPman_dh"/>
    <property type="match status" value="1"/>
</dbReference>
<evidence type="ECO:0000256" key="2">
    <source>
        <dbReference type="ARBA" id="ARBA00023027"/>
    </source>
</evidence>
<dbReference type="NCBIfam" id="TIGR00236">
    <property type="entry name" value="wecB"/>
    <property type="match status" value="1"/>
</dbReference>
<evidence type="ECO:0000256" key="1">
    <source>
        <dbReference type="ARBA" id="ARBA00023002"/>
    </source>
</evidence>
<dbReference type="InterPro" id="IPR028359">
    <property type="entry name" value="UDP_ManNAc/GlcNAc_DH"/>
</dbReference>
<dbReference type="InterPro" id="IPR003331">
    <property type="entry name" value="UDP_GlcNAc_Epimerase_2_dom"/>
</dbReference>
<dbReference type="InterPro" id="IPR014027">
    <property type="entry name" value="UDP-Glc/GDP-Man_DH_C"/>
</dbReference>
<keyword evidence="2" id="KW-0520">NAD</keyword>
<sequence>MKIAIIVGTRPEIIKMAPVIRVCQQRAIPFIIIHSNQHYSPEMDDIFFQELSLPTPNYNLHVGSGLHSNQTGNILIKIEPILEQEKPDLVLVQGDTNTVLAGALAASKLNIKVGHIEAGLRSYDKSMPEETNRVLTDHMSDFLFSVSKNQSKVLADEGIAKEKIYEVGNTISDALFQHIPLAEKNSTILSSLAIEPNNYLLLTAHRASNVDVESHLVSLVNIVTHIANKYQEKVVWPIHPRTRKKIEEYAITLDEKIILTPPLGYLDFIQLQKNAALIMTDSGGIQEEACMLRIPCVTLRENTERPETIEVGANVLVGRSLDKALAAIEAWRNHSEYHWQNPFGEGNVAEKIIDAIQQISVTNPEKRNQDNQDLSVTVIGLGYMGLPISCLIAESGINVTGVDLNHNKVASINQAINIFDEPGLDELLNKVIATKHFRASTQVSSSDIYLIAVPTPHKEGRCDLSYVLSAVDSILDVAQNGQLVIIESTIAPGTSKLVSNIFRDKGLNVEVVHCPERAIPGQTLHELVHNDRIIGSPSKSAGRLAQRLYSSFVKGEFFSTNCTTAECVKLVENTSRDINIAFANELAAISDEIGIDVFETIQLANRHPRVNILTPGAGVGGHCIPIDPWFLVENTKAGDFVRHARKINDQRPIDIARKVLTELAKTKGKKVALLGVAYKPNVDDCRETPAEAILTELKQANVDVAYHDPYVSNWKCPKLNSLKQAEQWADLMLLVTEHDLYRTEQPKGLLLNNCGKIINS</sequence>
<dbReference type="InterPro" id="IPR008927">
    <property type="entry name" value="6-PGluconate_DH-like_C_sf"/>
</dbReference>
<dbReference type="SUPFAM" id="SSF51735">
    <property type="entry name" value="NAD(P)-binding Rossmann-fold domains"/>
    <property type="match status" value="1"/>
</dbReference>
<dbReference type="PIRSF" id="PIRSF500136">
    <property type="entry name" value="UDP_ManNAc_DH"/>
    <property type="match status" value="1"/>
</dbReference>
<accession>A0ABQ1I3V7</accession>
<dbReference type="SUPFAM" id="SSF52413">
    <property type="entry name" value="UDP-glucose/GDP-mannose dehydrogenase C-terminal domain"/>
    <property type="match status" value="1"/>
</dbReference>
<dbReference type="RefSeq" id="WP_188407447.1">
    <property type="nucleotide sequence ID" value="NZ_BMDY01000012.1"/>
</dbReference>
<gene>
    <name evidence="5" type="ORF">GCM10007414_22850</name>
</gene>
<dbReference type="Pfam" id="PF03721">
    <property type="entry name" value="UDPG_MGDP_dh_N"/>
    <property type="match status" value="1"/>
</dbReference>
<keyword evidence="3" id="KW-0413">Isomerase</keyword>